<evidence type="ECO:0000259" key="1">
    <source>
        <dbReference type="Pfam" id="PF12728"/>
    </source>
</evidence>
<dbReference type="InterPro" id="IPR009061">
    <property type="entry name" value="DNA-bd_dom_put_sf"/>
</dbReference>
<reference evidence="2 3" key="1">
    <citation type="submission" date="2014-03" db="EMBL/GenBank/DDBJ databases">
        <title>Genome sequence of Sphingobium yanoikuyae B1.</title>
        <authorList>
            <person name="Gan H.M."/>
            <person name="Gan H.Y."/>
            <person name="Savka M.A."/>
        </authorList>
    </citation>
    <scope>NUCLEOTIDE SEQUENCE [LARGE SCALE GENOMIC DNA]</scope>
    <source>
        <strain evidence="2 3">B1</strain>
    </source>
</reference>
<sequence length="60" mass="7005">MADSFFTEPQVAAALKVDVRTLRRWRKAGKVTFQRTCGGRIRYRLDDLIEMQSAMTVERQ</sequence>
<dbReference type="InterPro" id="IPR041657">
    <property type="entry name" value="HTH_17"/>
</dbReference>
<organism evidence="2 3">
    <name type="scientific">Sphingobium yanoikuyae</name>
    <name type="common">Sphingomonas yanoikuyae</name>
    <dbReference type="NCBI Taxonomy" id="13690"/>
    <lineage>
        <taxon>Bacteria</taxon>
        <taxon>Pseudomonadati</taxon>
        <taxon>Pseudomonadota</taxon>
        <taxon>Alphaproteobacteria</taxon>
        <taxon>Sphingomonadales</taxon>
        <taxon>Sphingomonadaceae</taxon>
        <taxon>Sphingobium</taxon>
    </lineage>
</organism>
<evidence type="ECO:0000313" key="2">
    <source>
        <dbReference type="EMBL" id="KEZ20094.1"/>
    </source>
</evidence>
<dbReference type="EMBL" id="JGVR01000005">
    <property type="protein sequence ID" value="KEZ20094.1"/>
    <property type="molecule type" value="Genomic_DNA"/>
</dbReference>
<dbReference type="Proteomes" id="UP000028534">
    <property type="component" value="Unassembled WGS sequence"/>
</dbReference>
<accession>A0A084EQ52</accession>
<dbReference type="AlphaFoldDB" id="A0A084EQ52"/>
<dbReference type="RefSeq" id="WP_037518027.1">
    <property type="nucleotide sequence ID" value="NZ_JGVR01000005.1"/>
</dbReference>
<dbReference type="Pfam" id="PF12728">
    <property type="entry name" value="HTH_17"/>
    <property type="match status" value="1"/>
</dbReference>
<protein>
    <submittedName>
        <fullName evidence="2">Helix-turn-helix domain protein</fullName>
    </submittedName>
</protein>
<comment type="caution">
    <text evidence="2">The sequence shown here is derived from an EMBL/GenBank/DDBJ whole genome shotgun (WGS) entry which is preliminary data.</text>
</comment>
<dbReference type="SUPFAM" id="SSF46955">
    <property type="entry name" value="Putative DNA-binding domain"/>
    <property type="match status" value="1"/>
</dbReference>
<dbReference type="Gene3D" id="1.10.1660.10">
    <property type="match status" value="1"/>
</dbReference>
<dbReference type="PATRIC" id="fig|13690.10.peg.1341"/>
<name>A0A084EQ52_SPHYA</name>
<feature type="domain" description="Helix-turn-helix" evidence="1">
    <location>
        <begin position="6"/>
        <end position="52"/>
    </location>
</feature>
<evidence type="ECO:0000313" key="3">
    <source>
        <dbReference type="Proteomes" id="UP000028534"/>
    </source>
</evidence>
<gene>
    <name evidence="2" type="ORF">CP98_01299</name>
</gene>
<proteinExistence type="predicted"/>